<accession>A0ABP0ZPA8</accession>
<evidence type="ECO:0000256" key="1">
    <source>
        <dbReference type="ARBA" id="ARBA00004370"/>
    </source>
</evidence>
<feature type="compositionally biased region" description="Polar residues" evidence="6">
    <location>
        <begin position="1"/>
        <end position="12"/>
    </location>
</feature>
<organism evidence="8 9">
    <name type="scientific">Lodderomyces beijingensis</name>
    <dbReference type="NCBI Taxonomy" id="1775926"/>
    <lineage>
        <taxon>Eukaryota</taxon>
        <taxon>Fungi</taxon>
        <taxon>Dikarya</taxon>
        <taxon>Ascomycota</taxon>
        <taxon>Saccharomycotina</taxon>
        <taxon>Pichiomycetes</taxon>
        <taxon>Debaryomycetaceae</taxon>
        <taxon>Candida/Lodderomyces clade</taxon>
        <taxon>Lodderomyces</taxon>
    </lineage>
</organism>
<keyword evidence="9" id="KW-1185">Reference proteome</keyword>
<evidence type="ECO:0000256" key="3">
    <source>
        <dbReference type="ARBA" id="ARBA00022692"/>
    </source>
</evidence>
<name>A0ABP0ZPA8_9ASCO</name>
<feature type="compositionally biased region" description="Basic and acidic residues" evidence="6">
    <location>
        <begin position="15"/>
        <end position="45"/>
    </location>
</feature>
<proteinExistence type="inferred from homology"/>
<dbReference type="Pfam" id="PF01679">
    <property type="entry name" value="Pmp3"/>
    <property type="match status" value="1"/>
</dbReference>
<protein>
    <recommendedName>
        <fullName evidence="10">YqaE/Pmp3 family membrane protein</fullName>
    </recommendedName>
</protein>
<keyword evidence="4 7" id="KW-1133">Transmembrane helix</keyword>
<dbReference type="RefSeq" id="XP_066830212.1">
    <property type="nucleotide sequence ID" value="XM_066973366.1"/>
</dbReference>
<evidence type="ECO:0000256" key="4">
    <source>
        <dbReference type="ARBA" id="ARBA00022989"/>
    </source>
</evidence>
<feature type="region of interest" description="Disordered" evidence="6">
    <location>
        <begin position="1"/>
        <end position="45"/>
    </location>
</feature>
<evidence type="ECO:0000256" key="6">
    <source>
        <dbReference type="SAM" id="MobiDB-lite"/>
    </source>
</evidence>
<evidence type="ECO:0000256" key="2">
    <source>
        <dbReference type="ARBA" id="ARBA00009530"/>
    </source>
</evidence>
<evidence type="ECO:0008006" key="10">
    <source>
        <dbReference type="Google" id="ProtNLM"/>
    </source>
</evidence>
<keyword evidence="3 7" id="KW-0812">Transmembrane</keyword>
<gene>
    <name evidence="8" type="ORF">LODBEIA_P32740</name>
</gene>
<comment type="subcellular location">
    <subcellularLocation>
        <location evidence="1">Membrane</location>
    </subcellularLocation>
</comment>
<feature type="transmembrane region" description="Helical" evidence="7">
    <location>
        <begin position="81"/>
        <end position="103"/>
    </location>
</feature>
<dbReference type="EMBL" id="OZ022408">
    <property type="protein sequence ID" value="CAK9439050.1"/>
    <property type="molecule type" value="Genomic_DNA"/>
</dbReference>
<dbReference type="GeneID" id="92208470"/>
<feature type="transmembrane region" description="Helical" evidence="7">
    <location>
        <begin position="57"/>
        <end position="74"/>
    </location>
</feature>
<dbReference type="Proteomes" id="UP001497383">
    <property type="component" value="Chromosome 4"/>
</dbReference>
<comment type="similarity">
    <text evidence="2">Belongs to the UPF0057 (PMP3) family.</text>
</comment>
<evidence type="ECO:0000313" key="9">
    <source>
        <dbReference type="Proteomes" id="UP001497383"/>
    </source>
</evidence>
<dbReference type="InterPro" id="IPR000612">
    <property type="entry name" value="PMP3"/>
</dbReference>
<evidence type="ECO:0000256" key="7">
    <source>
        <dbReference type="SAM" id="Phobius"/>
    </source>
</evidence>
<sequence>MSQQQTHSTANPNARDLEKQQNAYDTKESFGSSEKERSTATNDKKIDLGVKPEDEKLLTIVLIIFIPWLAVLWHKGIDQQFIITLILSCLFWLPGVLYAYFVVFKDDFK</sequence>
<reference evidence="8 9" key="1">
    <citation type="submission" date="2024-03" db="EMBL/GenBank/DDBJ databases">
        <authorList>
            <person name="Brejova B."/>
        </authorList>
    </citation>
    <scope>NUCLEOTIDE SEQUENCE [LARGE SCALE GENOMIC DNA]</scope>
    <source>
        <strain evidence="8 9">CBS 14171</strain>
    </source>
</reference>
<evidence type="ECO:0000313" key="8">
    <source>
        <dbReference type="EMBL" id="CAK9439050.1"/>
    </source>
</evidence>
<keyword evidence="5 7" id="KW-0472">Membrane</keyword>
<evidence type="ECO:0000256" key="5">
    <source>
        <dbReference type="ARBA" id="ARBA00023136"/>
    </source>
</evidence>